<gene>
    <name evidence="2" type="ORF">ACFSCY_10310</name>
</gene>
<dbReference type="PANTHER" id="PTHR43316:SF3">
    <property type="entry name" value="HALOACID DEHALOGENASE, TYPE II (AFU_ORTHOLOGUE AFUA_2G07750)-RELATED"/>
    <property type="match status" value="1"/>
</dbReference>
<dbReference type="InterPro" id="IPR036412">
    <property type="entry name" value="HAD-like_sf"/>
</dbReference>
<sequence length="240" mass="25602">MGVVSVPEAGHPDRLRAPGRRPRVVLVDVFETILRVSALRSRFVDVGRPEHECELFFTRALRDGMALTLAGGVRPFADVARAALRTTTGHSLSEDALDHVLSGFGELPPYPDVEPALQALARARIPAYAFTQGSAGTARDALDAAGLRTYLRGVLSCEEITSFKPPARVYDWACRQVDVPGDRVALLAAHSWDVHGAVRAGLVGGLATRLEGAVPDTVVRPHVAAEHLDEVVAGLIALPA</sequence>
<reference evidence="3" key="1">
    <citation type="journal article" date="2019" name="Int. J. Syst. Evol. Microbiol.">
        <title>The Global Catalogue of Microorganisms (GCM) 10K type strain sequencing project: providing services to taxonomists for standard genome sequencing and annotation.</title>
        <authorList>
            <consortium name="The Broad Institute Genomics Platform"/>
            <consortium name="The Broad Institute Genome Sequencing Center for Infectious Disease"/>
            <person name="Wu L."/>
            <person name="Ma J."/>
        </authorList>
    </citation>
    <scope>NUCLEOTIDE SEQUENCE [LARGE SCALE GENOMIC DNA]</scope>
    <source>
        <strain evidence="3">JCM 12165</strain>
    </source>
</reference>
<dbReference type="InterPro" id="IPR023198">
    <property type="entry name" value="PGP-like_dom2"/>
</dbReference>
<keyword evidence="3" id="KW-1185">Reference proteome</keyword>
<dbReference type="Pfam" id="PF00702">
    <property type="entry name" value="Hydrolase"/>
    <property type="match status" value="1"/>
</dbReference>
<dbReference type="PANTHER" id="PTHR43316">
    <property type="entry name" value="HYDROLASE, HALOACID DELAHOGENASE-RELATED"/>
    <property type="match status" value="1"/>
</dbReference>
<dbReference type="RefSeq" id="WP_343975977.1">
    <property type="nucleotide sequence ID" value="NZ_BAAAJG010000008.1"/>
</dbReference>
<dbReference type="GO" id="GO:0016787">
    <property type="term" value="F:hydrolase activity"/>
    <property type="evidence" value="ECO:0007669"/>
    <property type="project" value="UniProtKB-KW"/>
</dbReference>
<evidence type="ECO:0000313" key="3">
    <source>
        <dbReference type="Proteomes" id="UP001597145"/>
    </source>
</evidence>
<comment type="caution">
    <text evidence="2">The sequence shown here is derived from an EMBL/GenBank/DDBJ whole genome shotgun (WGS) entry which is preliminary data.</text>
</comment>
<dbReference type="InterPro" id="IPR006439">
    <property type="entry name" value="HAD-SF_hydro_IA"/>
</dbReference>
<accession>A0ABW4FHT0</accession>
<dbReference type="Gene3D" id="3.40.50.1000">
    <property type="entry name" value="HAD superfamily/HAD-like"/>
    <property type="match status" value="1"/>
</dbReference>
<protein>
    <submittedName>
        <fullName evidence="2">HAD-IA family hydrolase</fullName>
    </submittedName>
</protein>
<dbReference type="InterPro" id="IPR023214">
    <property type="entry name" value="HAD_sf"/>
</dbReference>
<evidence type="ECO:0000313" key="2">
    <source>
        <dbReference type="EMBL" id="MFD1529834.1"/>
    </source>
</evidence>
<evidence type="ECO:0000256" key="1">
    <source>
        <dbReference type="ARBA" id="ARBA00022801"/>
    </source>
</evidence>
<name>A0ABW4FHT0_9PSEU</name>
<keyword evidence="1 2" id="KW-0378">Hydrolase</keyword>
<dbReference type="SUPFAM" id="SSF56784">
    <property type="entry name" value="HAD-like"/>
    <property type="match status" value="1"/>
</dbReference>
<dbReference type="NCBIfam" id="TIGR01493">
    <property type="entry name" value="HAD-SF-IA-v2"/>
    <property type="match status" value="1"/>
</dbReference>
<dbReference type="Proteomes" id="UP001597145">
    <property type="component" value="Unassembled WGS sequence"/>
</dbReference>
<dbReference type="EMBL" id="JBHUCP010000006">
    <property type="protein sequence ID" value="MFD1529834.1"/>
    <property type="molecule type" value="Genomic_DNA"/>
</dbReference>
<dbReference type="Gene3D" id="1.10.150.240">
    <property type="entry name" value="Putative phosphatase, domain 2"/>
    <property type="match status" value="1"/>
</dbReference>
<proteinExistence type="predicted"/>
<organism evidence="2 3">
    <name type="scientific">Pseudonocardia aurantiaca</name>
    <dbReference type="NCBI Taxonomy" id="75290"/>
    <lineage>
        <taxon>Bacteria</taxon>
        <taxon>Bacillati</taxon>
        <taxon>Actinomycetota</taxon>
        <taxon>Actinomycetes</taxon>
        <taxon>Pseudonocardiales</taxon>
        <taxon>Pseudonocardiaceae</taxon>
        <taxon>Pseudonocardia</taxon>
    </lineage>
</organism>
<dbReference type="InterPro" id="IPR051540">
    <property type="entry name" value="S-2-haloacid_dehalogenase"/>
</dbReference>